<organism evidence="4 5">
    <name type="scientific">Lithohypha guttulata</name>
    <dbReference type="NCBI Taxonomy" id="1690604"/>
    <lineage>
        <taxon>Eukaryota</taxon>
        <taxon>Fungi</taxon>
        <taxon>Dikarya</taxon>
        <taxon>Ascomycota</taxon>
        <taxon>Pezizomycotina</taxon>
        <taxon>Eurotiomycetes</taxon>
        <taxon>Chaetothyriomycetidae</taxon>
        <taxon>Chaetothyriales</taxon>
        <taxon>Trichomeriaceae</taxon>
        <taxon>Lithohypha</taxon>
    </lineage>
</organism>
<dbReference type="InterPro" id="IPR011249">
    <property type="entry name" value="Metalloenz_LuxS/M16"/>
</dbReference>
<dbReference type="Proteomes" id="UP001309876">
    <property type="component" value="Unassembled WGS sequence"/>
</dbReference>
<gene>
    <name evidence="4" type="ORF">LTR05_000731</name>
</gene>
<comment type="caution">
    <text evidence="4">The sequence shown here is derived from an EMBL/GenBank/DDBJ whole genome shotgun (WGS) entry which is preliminary data.</text>
</comment>
<protein>
    <submittedName>
        <fullName evidence="4">Uncharacterized protein</fullName>
    </submittedName>
</protein>
<dbReference type="FunFam" id="3.30.830.10:FF:000036">
    <property type="entry name" value="Putative zinc metalloprotease"/>
    <property type="match status" value="1"/>
</dbReference>
<feature type="domain" description="Peptidase M16 C-terminal" evidence="3">
    <location>
        <begin position="801"/>
        <end position="890"/>
    </location>
</feature>
<dbReference type="InterPro" id="IPR011765">
    <property type="entry name" value="Pept_M16_N"/>
</dbReference>
<proteinExistence type="predicted"/>
<dbReference type="FunFam" id="3.30.830.10:FF:000015">
    <property type="entry name" value="Putative zinc metalloprotease"/>
    <property type="match status" value="1"/>
</dbReference>
<dbReference type="EMBL" id="JAVRRJ010000001">
    <property type="protein sequence ID" value="KAK5090557.1"/>
    <property type="molecule type" value="Genomic_DNA"/>
</dbReference>
<dbReference type="InterPro" id="IPR007863">
    <property type="entry name" value="Peptidase_M16_C"/>
</dbReference>
<evidence type="ECO:0000313" key="5">
    <source>
        <dbReference type="Proteomes" id="UP001309876"/>
    </source>
</evidence>
<evidence type="ECO:0000256" key="1">
    <source>
        <dbReference type="SAM" id="MobiDB-lite"/>
    </source>
</evidence>
<feature type="compositionally biased region" description="Acidic residues" evidence="1">
    <location>
        <begin position="1025"/>
        <end position="1058"/>
    </location>
</feature>
<keyword evidence="5" id="KW-1185">Reference proteome</keyword>
<sequence length="1058" mass="117868">MGSMGGSPQFRTIQSFTPDYCPNRITQYESKRTGMRVVVVDQEGPKLHGFFVLATEIHDDSGAPHTLEHLCFMGSKSYKYKGFLDKLATRAYAGTNAWTATDHTAYTLETAGWAGFRQILPVYLEHVILPTLTDSGCLTEVHHIDGKGLDAGVVYSEMQGVQNTAQELIDLRSKRLLYPQGSGFRYETGGMMEQLRVLTADRIRQFHRDMYQPRNLCLCLFGEINHDELLETLSEFETSITDDIPDPGLPFQRPWIDSEKLQPLTESTVEVIEFPEEDESMGQIDIRFLGPNCADSLQISALQVVLLYLAGSSAAVLDNTLVEKEQIASGVYYSIDSRPKTEITFSLSGVAAAKLEQVEARFFEVLKGALDKPLDMSFMQDCLEQQTRTFKFDAETSATAFVNDIISDYLFGNRDGSTLTSLKNLDDYDVTLKAWTETEWKTFIKRYISDANHVSMLGKPSAALSEKFKADEAKRIEEQQKKLGPEGLEECERKLEAAKAENDREIPHSLLAKFRVPPIESIHFVTTSSARIGPALAVGRPSTQFQSIIEADDKDMPLFIDFEHIPSNFARVNLIVSTEHVPVELRPLIPVYLEAFFNLPVQRGDKVVDFEQVVIELERETVGYDIETASGLGNSECLRIEFEVEVEKYSDAIRWMKELMWHSIFDIERLKAINSRLLADVPDYKRSGNGMLTACHLMLHLAPESIARAKSTLTKALYLKRTRALLKSDPERLVSQMEAFRKTLCQFPNFRVLVVADLEKLENPVSSWRSLLSDLAIDPAKPPPLAPLGSRLARLSPAGLSPGKSSHVIPMATIDSSYAYAVARGPTSYDDPKLPALMVAMAYLNAVEGPLWTAVRGTGLAYGTSMSYDIHSGFINIDVYRSPDAYKAFLAARDVIGAHIDGTTPFDSLMLEGAISSIVVGFANEQGTLASAAVASFVRQVMRGLPEDYMQIMLKKVRDIDVEAIKQSLKDVVFDVFTPGKSDVLVTCATGLTEQIKTGLGSLGYQPEVHDLNWFQDDYGLKTGEDDEAEEDDDDDDEDEDEDDDGDESGNDEDDEDD</sequence>
<dbReference type="AlphaFoldDB" id="A0AAN7YE79"/>
<dbReference type="Gene3D" id="3.30.830.10">
    <property type="entry name" value="Metalloenzyme, LuxS/M16 peptidase-like"/>
    <property type="match status" value="4"/>
</dbReference>
<dbReference type="SUPFAM" id="SSF63411">
    <property type="entry name" value="LuxS/MPP-like metallohydrolase"/>
    <property type="match status" value="4"/>
</dbReference>
<evidence type="ECO:0000259" key="2">
    <source>
        <dbReference type="Pfam" id="PF00675"/>
    </source>
</evidence>
<feature type="domain" description="Peptidase M16 N-terminal" evidence="2">
    <location>
        <begin position="58"/>
        <end position="136"/>
    </location>
</feature>
<evidence type="ECO:0000313" key="4">
    <source>
        <dbReference type="EMBL" id="KAK5090557.1"/>
    </source>
</evidence>
<evidence type="ECO:0000259" key="3">
    <source>
        <dbReference type="Pfam" id="PF05193"/>
    </source>
</evidence>
<feature type="region of interest" description="Disordered" evidence="1">
    <location>
        <begin position="1017"/>
        <end position="1058"/>
    </location>
</feature>
<name>A0AAN7YE79_9EURO</name>
<feature type="domain" description="Peptidase M16 C-terminal" evidence="3">
    <location>
        <begin position="198"/>
        <end position="375"/>
    </location>
</feature>
<dbReference type="FunFam" id="3.30.830.10:FF:000031">
    <property type="entry name" value="Putative zinc metalloprotease"/>
    <property type="match status" value="1"/>
</dbReference>
<reference evidence="4 5" key="1">
    <citation type="submission" date="2023-08" db="EMBL/GenBank/DDBJ databases">
        <title>Black Yeasts Isolated from many extreme environments.</title>
        <authorList>
            <person name="Coleine C."/>
            <person name="Stajich J.E."/>
            <person name="Selbmann L."/>
        </authorList>
    </citation>
    <scope>NUCLEOTIDE SEQUENCE [LARGE SCALE GENOMIC DNA]</scope>
    <source>
        <strain evidence="4 5">CCFEE 5910</strain>
    </source>
</reference>
<accession>A0AAN7YE79</accession>
<dbReference type="Pfam" id="PF05193">
    <property type="entry name" value="Peptidase_M16_C"/>
    <property type="match status" value="2"/>
</dbReference>
<dbReference type="PANTHER" id="PTHR43016:SF16">
    <property type="entry name" value="METALLOPROTEASE, PUTATIVE (AFU_ORTHOLOGUE AFUA_4G07610)-RELATED"/>
    <property type="match status" value="1"/>
</dbReference>
<dbReference type="GO" id="GO:0046872">
    <property type="term" value="F:metal ion binding"/>
    <property type="evidence" value="ECO:0007669"/>
    <property type="project" value="InterPro"/>
</dbReference>
<dbReference type="PANTHER" id="PTHR43016">
    <property type="entry name" value="PRESEQUENCE PROTEASE"/>
    <property type="match status" value="1"/>
</dbReference>
<dbReference type="Pfam" id="PF00675">
    <property type="entry name" value="Peptidase_M16"/>
    <property type="match status" value="1"/>
</dbReference>